<name>A0A2P7YLS6_9ASCO</name>
<feature type="region of interest" description="Disordered" evidence="1">
    <location>
        <begin position="236"/>
        <end position="255"/>
    </location>
</feature>
<sequence>MSNTAETDSSPDQVNEMVPLEDLEASPQKHVCLDPVTSQCAMQVMEDSDDTEDFEDETGEFEDDKTEEDESEEKAQEAKSQVSPETICDVTAVQQVMVGTPKDDNQRSTENPKRSETDLPPTEVANIVPPIFENADANINRIWSENPSTNKNDPQMKKDPDYEDGSLKENDQNGDANVEEGSEADMNEKVYEQIGDADDEASPLVSKEVVPEDVTIGTDGTGAVEQESYFVLDTDPAQQSNSNQEGGSQETNAFTADPEDAWERLTRLMKYTSVFAAAVGLMFVFIILNALSIRGEWRDLGFKLAFGVVCHGKQIGHCVSFQALKSASVQKEICEKHSRKVCLEKQKSVWKASRDVLWQHNVDVEALGLPSPTPEGSQTNEEISPQDLEALSPEYWECELRRDGDYAHYCKYAEEQTEPIQKLEGMLLGLTSALFVLQLFALCTTRGDRPLRWFKCSLVFAFWYFMLTCYAISFIAMEPEPHAGNWVPEAVKWGLIWLFAGGAICLA</sequence>
<comment type="caution">
    <text evidence="3">The sequence shown here is derived from an EMBL/GenBank/DDBJ whole genome shotgun (WGS) entry which is preliminary data.</text>
</comment>
<feature type="compositionally biased region" description="Acidic residues" evidence="1">
    <location>
        <begin position="46"/>
        <end position="72"/>
    </location>
</feature>
<organism evidence="3 4">
    <name type="scientific">Candidozyma pseudohaemuli</name>
    <dbReference type="NCBI Taxonomy" id="418784"/>
    <lineage>
        <taxon>Eukaryota</taxon>
        <taxon>Fungi</taxon>
        <taxon>Dikarya</taxon>
        <taxon>Ascomycota</taxon>
        <taxon>Saccharomycotina</taxon>
        <taxon>Pichiomycetes</taxon>
        <taxon>Metschnikowiaceae</taxon>
        <taxon>Candidozyma</taxon>
    </lineage>
</organism>
<feature type="transmembrane region" description="Helical" evidence="2">
    <location>
        <begin position="274"/>
        <end position="293"/>
    </location>
</feature>
<dbReference type="Proteomes" id="UP000241107">
    <property type="component" value="Unassembled WGS sequence"/>
</dbReference>
<evidence type="ECO:0000256" key="2">
    <source>
        <dbReference type="SAM" id="Phobius"/>
    </source>
</evidence>
<feature type="transmembrane region" description="Helical" evidence="2">
    <location>
        <begin position="456"/>
        <end position="478"/>
    </location>
</feature>
<protein>
    <submittedName>
        <fullName evidence="3">Uncharacterized protein</fullName>
    </submittedName>
</protein>
<keyword evidence="2" id="KW-0812">Transmembrane</keyword>
<keyword evidence="2" id="KW-0472">Membrane</keyword>
<feature type="region of interest" description="Disordered" evidence="1">
    <location>
        <begin position="40"/>
        <end position="185"/>
    </location>
</feature>
<dbReference type="GeneID" id="36567144"/>
<dbReference type="EMBL" id="PYFQ01000010">
    <property type="protein sequence ID" value="PSK36892.1"/>
    <property type="molecule type" value="Genomic_DNA"/>
</dbReference>
<feature type="compositionally biased region" description="Polar residues" evidence="1">
    <location>
        <begin position="1"/>
        <end position="13"/>
    </location>
</feature>
<feature type="compositionally biased region" description="Polar residues" evidence="1">
    <location>
        <begin position="141"/>
        <end position="153"/>
    </location>
</feature>
<gene>
    <name evidence="3" type="ORF">C7M61_003756</name>
</gene>
<evidence type="ECO:0000313" key="3">
    <source>
        <dbReference type="EMBL" id="PSK36892.1"/>
    </source>
</evidence>
<keyword evidence="4" id="KW-1185">Reference proteome</keyword>
<reference evidence="3 4" key="1">
    <citation type="submission" date="2018-03" db="EMBL/GenBank/DDBJ databases">
        <title>Candida pseudohaemulonii genome assembly and annotation.</title>
        <authorList>
            <person name="Munoz J.F."/>
            <person name="Gade L.G."/>
            <person name="Chow N.A."/>
            <person name="Litvintseva A.P."/>
            <person name="Loparev V.N."/>
            <person name="Cuomo C.A."/>
        </authorList>
    </citation>
    <scope>NUCLEOTIDE SEQUENCE [LARGE SCALE GENOMIC DNA]</scope>
    <source>
        <strain evidence="3 4">B12108</strain>
    </source>
</reference>
<dbReference type="RefSeq" id="XP_024712765.1">
    <property type="nucleotide sequence ID" value="XM_024859091.1"/>
</dbReference>
<evidence type="ECO:0000256" key="1">
    <source>
        <dbReference type="SAM" id="MobiDB-lite"/>
    </source>
</evidence>
<dbReference type="VEuPathDB" id="FungiDB:C7M61_003756"/>
<keyword evidence="2" id="KW-1133">Transmembrane helix</keyword>
<proteinExistence type="predicted"/>
<feature type="compositionally biased region" description="Low complexity" evidence="1">
    <location>
        <begin position="238"/>
        <end position="250"/>
    </location>
</feature>
<accession>A0A2P7YLS6</accession>
<feature type="compositionally biased region" description="Basic and acidic residues" evidence="1">
    <location>
        <begin position="101"/>
        <end position="117"/>
    </location>
</feature>
<dbReference type="AlphaFoldDB" id="A0A2P7YLS6"/>
<evidence type="ECO:0000313" key="4">
    <source>
        <dbReference type="Proteomes" id="UP000241107"/>
    </source>
</evidence>
<feature type="region of interest" description="Disordered" evidence="1">
    <location>
        <begin position="197"/>
        <end position="218"/>
    </location>
</feature>
<feature type="compositionally biased region" description="Basic and acidic residues" evidence="1">
    <location>
        <begin position="154"/>
        <end position="171"/>
    </location>
</feature>
<feature type="region of interest" description="Disordered" evidence="1">
    <location>
        <begin position="1"/>
        <end position="27"/>
    </location>
</feature>